<proteinExistence type="predicted"/>
<comment type="caution">
    <text evidence="1">The sequence shown here is derived from an EMBL/GenBank/DDBJ whole genome shotgun (WGS) entry which is preliminary data.</text>
</comment>
<gene>
    <name evidence="1" type="ORF">HMPREF1077_00601</name>
</gene>
<evidence type="ECO:0000313" key="1">
    <source>
        <dbReference type="EMBL" id="EKN13299.1"/>
    </source>
</evidence>
<reference evidence="1 2" key="1">
    <citation type="submission" date="2012-02" db="EMBL/GenBank/DDBJ databases">
        <title>The Genome Sequence of Parabacteroides johnsonii CL02T12C29.</title>
        <authorList>
            <consortium name="The Broad Institute Genome Sequencing Platform"/>
            <person name="Earl A."/>
            <person name="Ward D."/>
            <person name="Feldgarden M."/>
            <person name="Gevers D."/>
            <person name="Zitomersky N.L."/>
            <person name="Coyne M.J."/>
            <person name="Comstock L.E."/>
            <person name="Young S.K."/>
            <person name="Zeng Q."/>
            <person name="Gargeya S."/>
            <person name="Fitzgerald M."/>
            <person name="Haas B."/>
            <person name="Abouelleil A."/>
            <person name="Alvarado L."/>
            <person name="Arachchi H.M."/>
            <person name="Berlin A."/>
            <person name="Chapman S.B."/>
            <person name="Gearin G."/>
            <person name="Goldberg J."/>
            <person name="Griggs A."/>
            <person name="Gujja S."/>
            <person name="Hansen M."/>
            <person name="Heiman D."/>
            <person name="Howarth C."/>
            <person name="Larimer J."/>
            <person name="Lui A."/>
            <person name="MacDonald P.J.P."/>
            <person name="McCowen C."/>
            <person name="Montmayeur A."/>
            <person name="Murphy C."/>
            <person name="Neiman D."/>
            <person name="Pearson M."/>
            <person name="Priest M."/>
            <person name="Roberts A."/>
            <person name="Saif S."/>
            <person name="Shea T."/>
            <person name="Sisk P."/>
            <person name="Stolte C."/>
            <person name="Sykes S."/>
            <person name="Wortman J."/>
            <person name="Nusbaum C."/>
            <person name="Birren B."/>
        </authorList>
    </citation>
    <scope>NUCLEOTIDE SEQUENCE [LARGE SCALE GENOMIC DNA]</scope>
    <source>
        <strain evidence="1 2">CL02T12C29</strain>
    </source>
</reference>
<dbReference type="HOGENOM" id="CLU_3273982_0_0_10"/>
<evidence type="ECO:0000313" key="2">
    <source>
        <dbReference type="Proteomes" id="UP000001218"/>
    </source>
</evidence>
<name>K5ZCE6_9BACT</name>
<organism evidence="1 2">
    <name type="scientific">Parabacteroides johnsonii CL02T12C29</name>
    <dbReference type="NCBI Taxonomy" id="999419"/>
    <lineage>
        <taxon>Bacteria</taxon>
        <taxon>Pseudomonadati</taxon>
        <taxon>Bacteroidota</taxon>
        <taxon>Bacteroidia</taxon>
        <taxon>Bacteroidales</taxon>
        <taxon>Tannerellaceae</taxon>
        <taxon>Parabacteroides</taxon>
    </lineage>
</organism>
<dbReference type="EMBL" id="AGZP01000009">
    <property type="protein sequence ID" value="EKN13299.1"/>
    <property type="molecule type" value="Genomic_DNA"/>
</dbReference>
<accession>K5ZCE6</accession>
<dbReference type="AlphaFoldDB" id="K5ZCE6"/>
<sequence length="41" mass="4668">MGRRGEELHNFGEFVRHIFAISVQYLKKVVIFAAVYVSGKA</sequence>
<dbReference type="Proteomes" id="UP000001218">
    <property type="component" value="Unassembled WGS sequence"/>
</dbReference>
<protein>
    <submittedName>
        <fullName evidence="1">Uncharacterized protein</fullName>
    </submittedName>
</protein>